<comment type="caution">
    <text evidence="4">The sequence shown here is derived from an EMBL/GenBank/DDBJ whole genome shotgun (WGS) entry which is preliminary data.</text>
</comment>
<feature type="domain" description="Reverse transcriptase zinc-binding" evidence="3">
    <location>
        <begin position="335"/>
        <end position="431"/>
    </location>
</feature>
<reference evidence="5" key="1">
    <citation type="journal article" date="2019" name="Nat. Commun.">
        <title>The genome of broomcorn millet.</title>
        <authorList>
            <person name="Zou C."/>
            <person name="Miki D."/>
            <person name="Li D."/>
            <person name="Tang Q."/>
            <person name="Xiao L."/>
            <person name="Rajput S."/>
            <person name="Deng P."/>
            <person name="Jia W."/>
            <person name="Huang R."/>
            <person name="Zhang M."/>
            <person name="Sun Y."/>
            <person name="Hu J."/>
            <person name="Fu X."/>
            <person name="Schnable P.S."/>
            <person name="Li F."/>
            <person name="Zhang H."/>
            <person name="Feng B."/>
            <person name="Zhu X."/>
            <person name="Liu R."/>
            <person name="Schnable J.C."/>
            <person name="Zhu J.-K."/>
            <person name="Zhang H."/>
        </authorList>
    </citation>
    <scope>NUCLEOTIDE SEQUENCE [LARGE SCALE GENOMIC DNA]</scope>
</reference>
<dbReference type="PANTHER" id="PTHR47074:SF73">
    <property type="entry name" value="OS04G0448401 PROTEIN"/>
    <property type="match status" value="1"/>
</dbReference>
<feature type="domain" description="RNase H type-1" evidence="2">
    <location>
        <begin position="556"/>
        <end position="671"/>
    </location>
</feature>
<proteinExistence type="predicted"/>
<accession>A0A3L6T3K8</accession>
<dbReference type="InterPro" id="IPR044730">
    <property type="entry name" value="RNase_H-like_dom_plant"/>
</dbReference>
<feature type="region of interest" description="Disordered" evidence="1">
    <location>
        <begin position="123"/>
        <end position="149"/>
    </location>
</feature>
<dbReference type="GO" id="GO:0003676">
    <property type="term" value="F:nucleic acid binding"/>
    <property type="evidence" value="ECO:0007669"/>
    <property type="project" value="InterPro"/>
</dbReference>
<dbReference type="AlphaFoldDB" id="A0A3L6T3K8"/>
<organism evidence="4 5">
    <name type="scientific">Panicum miliaceum</name>
    <name type="common">Proso millet</name>
    <name type="synonym">Broomcorn millet</name>
    <dbReference type="NCBI Taxonomy" id="4540"/>
    <lineage>
        <taxon>Eukaryota</taxon>
        <taxon>Viridiplantae</taxon>
        <taxon>Streptophyta</taxon>
        <taxon>Embryophyta</taxon>
        <taxon>Tracheophyta</taxon>
        <taxon>Spermatophyta</taxon>
        <taxon>Magnoliopsida</taxon>
        <taxon>Liliopsida</taxon>
        <taxon>Poales</taxon>
        <taxon>Poaceae</taxon>
        <taxon>PACMAD clade</taxon>
        <taxon>Panicoideae</taxon>
        <taxon>Panicodae</taxon>
        <taxon>Paniceae</taxon>
        <taxon>Panicinae</taxon>
        <taxon>Panicum</taxon>
        <taxon>Panicum sect. Panicum</taxon>
    </lineage>
</organism>
<dbReference type="InterPro" id="IPR012337">
    <property type="entry name" value="RNaseH-like_sf"/>
</dbReference>
<evidence type="ECO:0000259" key="2">
    <source>
        <dbReference type="Pfam" id="PF13456"/>
    </source>
</evidence>
<keyword evidence="5" id="KW-1185">Reference proteome</keyword>
<dbReference type="InterPro" id="IPR026960">
    <property type="entry name" value="RVT-Znf"/>
</dbReference>
<evidence type="ECO:0000256" key="1">
    <source>
        <dbReference type="SAM" id="MobiDB-lite"/>
    </source>
</evidence>
<dbReference type="Gene3D" id="3.30.420.10">
    <property type="entry name" value="Ribonuclease H-like superfamily/Ribonuclease H"/>
    <property type="match status" value="1"/>
</dbReference>
<dbReference type="Proteomes" id="UP000275267">
    <property type="component" value="Unassembled WGS sequence"/>
</dbReference>
<dbReference type="PANTHER" id="PTHR47074">
    <property type="entry name" value="BNAC02G40300D PROTEIN"/>
    <property type="match status" value="1"/>
</dbReference>
<dbReference type="GO" id="GO:0004523">
    <property type="term" value="F:RNA-DNA hybrid ribonuclease activity"/>
    <property type="evidence" value="ECO:0007669"/>
    <property type="project" value="InterPro"/>
</dbReference>
<dbReference type="InterPro" id="IPR002156">
    <property type="entry name" value="RNaseH_domain"/>
</dbReference>
<dbReference type="Pfam" id="PF13966">
    <property type="entry name" value="zf-RVT"/>
    <property type="match status" value="1"/>
</dbReference>
<feature type="compositionally biased region" description="Basic and acidic residues" evidence="1">
    <location>
        <begin position="134"/>
        <end position="149"/>
    </location>
</feature>
<dbReference type="EMBL" id="PQIB02000002">
    <property type="protein sequence ID" value="RLN32801.1"/>
    <property type="molecule type" value="Genomic_DNA"/>
</dbReference>
<dbReference type="SUPFAM" id="SSF53098">
    <property type="entry name" value="Ribonuclease H-like"/>
    <property type="match status" value="1"/>
</dbReference>
<dbReference type="CDD" id="cd06222">
    <property type="entry name" value="RNase_H_like"/>
    <property type="match status" value="1"/>
</dbReference>
<dbReference type="InterPro" id="IPR052929">
    <property type="entry name" value="RNase_H-like_EbsB-rel"/>
</dbReference>
<dbReference type="InterPro" id="IPR036397">
    <property type="entry name" value="RNaseH_sf"/>
</dbReference>
<gene>
    <name evidence="4" type="ORF">C2845_PM03G31430</name>
</gene>
<name>A0A3L6T3K8_PANMI</name>
<dbReference type="OrthoDB" id="690769at2759"/>
<evidence type="ECO:0000313" key="5">
    <source>
        <dbReference type="Proteomes" id="UP000275267"/>
    </source>
</evidence>
<dbReference type="STRING" id="4540.A0A3L6T3K8"/>
<protein>
    <recommendedName>
        <fullName evidence="6">RNase H type-1 domain-containing protein</fullName>
    </recommendedName>
</protein>
<evidence type="ECO:0000259" key="3">
    <source>
        <dbReference type="Pfam" id="PF13966"/>
    </source>
</evidence>
<dbReference type="Pfam" id="PF13456">
    <property type="entry name" value="RVT_3"/>
    <property type="match status" value="1"/>
</dbReference>
<sequence length="672" mass="74712">MTVAFPGILARKVSNKVLQVVGPVQDFLRAKVSYPLEEALKPTVEVKIKGSGSMFFDAMFCPEDEEVQYVEKGGQLVEKFGEWMRCSPLKKDHGKKVQVPAAPPWAARALNFSGAQLLKIQATSSATNQGSKRKAGEEGEDGLHVDGKKQLNNPKKLLLSVSNELVASVQKLGMGNSEVGPSVQMSLGRKDMVSGLDSFVDSSEYTGSESHEDGKAGWSIQARLQAAKQAKQLPKMVRKPGLRGISPAREIGKTKKTNQTLKAGILEALLDQQNVGQKTLVQDGGVASVDGMEWKEEVIRDLFWPHDAEAILSMRLPSRAAKDFVAWNYEKSGVYSVKSAYRLAKQLKEEQDGGRQSTSGPHEGRPIWNNYWKLPIPHKILIFGWRTVQEGLPTMHNKKKRNLEVVGTCKICGVEEESTMHALVRCSHACTLRNAMRQHLLLLDEEQFLQLTPESLVETIDRLGTDDGVKLLILLWRTWQVRNNLTHESEKLSFAGSIAFLRRYWTELCGVRHHHSAPDAKGKKIVHESLNAGRSNKHKQVSTKWEAPDPTWVKVNVDGAFDSVSGEAGIGIVIRNHEGTVQLTAWKHIRAGRDAEEVECLAGREGLILAAEWCHGKAILETDCIALVNWLNSSAGTRPRDSFILDELREAGSRLPEWRVIHTKRERNRAAP</sequence>
<evidence type="ECO:0008006" key="6">
    <source>
        <dbReference type="Google" id="ProtNLM"/>
    </source>
</evidence>
<evidence type="ECO:0000313" key="4">
    <source>
        <dbReference type="EMBL" id="RLN32801.1"/>
    </source>
</evidence>